<dbReference type="EMBL" id="CAJNAU010000019">
    <property type="protein sequence ID" value="CAE6747150.1"/>
    <property type="molecule type" value="Genomic_DNA"/>
</dbReference>
<evidence type="ECO:0000256" key="1">
    <source>
        <dbReference type="SAM" id="Coils"/>
    </source>
</evidence>
<comment type="caution">
    <text evidence="2">The sequence shown here is derived from an EMBL/GenBank/DDBJ whole genome shotgun (WGS) entry which is preliminary data.</text>
</comment>
<keyword evidence="3" id="KW-1185">Reference proteome</keyword>
<feature type="coiled-coil region" evidence="1">
    <location>
        <begin position="4"/>
        <end position="31"/>
    </location>
</feature>
<sequence>MKRTTILKSRISELNGELERATAERTAALTAVGKAPKDEAAHARLSAAIDACKQIAGVIASMEEALEGAGNADAAEVLASHRTEMIAARDRMQSAVVARVQSGAKVDKALETLRTALTEWHQHTETARRELSLASVGAVDADQMPANVYDNRLLQLSAVAGQLDSACDVPAAFAQALRRAGVCGPLDSHAIGPAEGPIPLNAFIDFHTQAAGSMLLHHPGTVREAAQRAADSVVCTLDNWHRSCNVIETGTGDE</sequence>
<name>A0ABN7LFJ5_9BURK</name>
<keyword evidence="1" id="KW-0175">Coiled coil</keyword>
<evidence type="ECO:0000313" key="3">
    <source>
        <dbReference type="Proteomes" id="UP000674425"/>
    </source>
</evidence>
<reference evidence="2 3" key="1">
    <citation type="submission" date="2021-02" db="EMBL/GenBank/DDBJ databases">
        <authorList>
            <person name="Vanwijnsberghe S."/>
        </authorList>
    </citation>
    <scope>NUCLEOTIDE SEQUENCE [LARGE SCALE GENOMIC DNA]</scope>
    <source>
        <strain evidence="2 3">R-69658</strain>
    </source>
</reference>
<protein>
    <submittedName>
        <fullName evidence="2">Uncharacterized protein</fullName>
    </submittedName>
</protein>
<dbReference type="Proteomes" id="UP000674425">
    <property type="component" value="Unassembled WGS sequence"/>
</dbReference>
<dbReference type="RefSeq" id="WP_200618414.1">
    <property type="nucleotide sequence ID" value="NZ_CAJNAU010000019.1"/>
</dbReference>
<organism evidence="2 3">
    <name type="scientific">Paraburkholderia aspalathi</name>
    <dbReference type="NCBI Taxonomy" id="1324617"/>
    <lineage>
        <taxon>Bacteria</taxon>
        <taxon>Pseudomonadati</taxon>
        <taxon>Pseudomonadota</taxon>
        <taxon>Betaproteobacteria</taxon>
        <taxon>Burkholderiales</taxon>
        <taxon>Burkholderiaceae</taxon>
        <taxon>Paraburkholderia</taxon>
    </lineage>
</organism>
<gene>
    <name evidence="2" type="ORF">R69658_02541</name>
</gene>
<accession>A0ABN7LFJ5</accession>
<evidence type="ECO:0000313" key="2">
    <source>
        <dbReference type="EMBL" id="CAE6747150.1"/>
    </source>
</evidence>
<proteinExistence type="predicted"/>